<organism evidence="1 2">
    <name type="scientific">Dactylosporangium maewongense</name>
    <dbReference type="NCBI Taxonomy" id="634393"/>
    <lineage>
        <taxon>Bacteria</taxon>
        <taxon>Bacillati</taxon>
        <taxon>Actinomycetota</taxon>
        <taxon>Actinomycetes</taxon>
        <taxon>Micromonosporales</taxon>
        <taxon>Micromonosporaceae</taxon>
        <taxon>Dactylosporangium</taxon>
    </lineage>
</organism>
<evidence type="ECO:0000313" key="2">
    <source>
        <dbReference type="Proteomes" id="UP001501470"/>
    </source>
</evidence>
<evidence type="ECO:0008006" key="3">
    <source>
        <dbReference type="Google" id="ProtNLM"/>
    </source>
</evidence>
<protein>
    <recommendedName>
        <fullName evidence="3">Tetratricopeptide repeat protein</fullName>
    </recommendedName>
</protein>
<evidence type="ECO:0000313" key="1">
    <source>
        <dbReference type="EMBL" id="GAA1530370.1"/>
    </source>
</evidence>
<dbReference type="SUPFAM" id="SSF48452">
    <property type="entry name" value="TPR-like"/>
    <property type="match status" value="1"/>
</dbReference>
<gene>
    <name evidence="1" type="ORF">GCM10009827_054850</name>
</gene>
<dbReference type="Proteomes" id="UP001501470">
    <property type="component" value="Unassembled WGS sequence"/>
</dbReference>
<reference evidence="1 2" key="1">
    <citation type="journal article" date="2019" name="Int. J. Syst. Evol. Microbiol.">
        <title>The Global Catalogue of Microorganisms (GCM) 10K type strain sequencing project: providing services to taxonomists for standard genome sequencing and annotation.</title>
        <authorList>
            <consortium name="The Broad Institute Genomics Platform"/>
            <consortium name="The Broad Institute Genome Sequencing Center for Infectious Disease"/>
            <person name="Wu L."/>
            <person name="Ma J."/>
        </authorList>
    </citation>
    <scope>NUCLEOTIDE SEQUENCE [LARGE SCALE GENOMIC DNA]</scope>
    <source>
        <strain evidence="1 2">JCM 15933</strain>
    </source>
</reference>
<accession>A0ABN2B1G6</accession>
<dbReference type="InterPro" id="IPR011990">
    <property type="entry name" value="TPR-like_helical_dom_sf"/>
</dbReference>
<name>A0ABN2B1G6_9ACTN</name>
<comment type="caution">
    <text evidence="1">The sequence shown here is derived from an EMBL/GenBank/DDBJ whole genome shotgun (WGS) entry which is preliminary data.</text>
</comment>
<dbReference type="EMBL" id="BAAAQD010000011">
    <property type="protein sequence ID" value="GAA1530370.1"/>
    <property type="molecule type" value="Genomic_DNA"/>
</dbReference>
<sequence>MQADCIPAELVARLVELGHAGEVELQAGRGEWFCALHLARDHAGRGRQEEALAVLAPFVATGRWVAVETAAGLLEGWGRAEEAIALTRAHASGGGVAVAFAARLLARHGRGDEAFDLLAPHLADRTAAEALVDVAGTVGRDEEAAVLLTARVETPGRRDCGCPRMEPGNAVELLAAIRERQGRVDDAVALLHAGDVTPDLLADLLARHDRVGELRAYAASEVMGHATDRLAALLEERGDVDGAVDVYRRWLEGPGCDVRLSLAELLLRHGRDDEALEVLRALADGPGGTEDVVVYAVCGYHTDRGRPDEALAHLDRLKTRAGGEDWQYFGLRLHLMAACGLLDEAVDLARTDPPEGEPWFAVMTVAAILADAGRTEEALAVLERDAPDLVRDRAGLLIELGRVKEAVALLQAPVPQPTWQEPVDPVDEPPF</sequence>
<keyword evidence="2" id="KW-1185">Reference proteome</keyword>
<dbReference type="Gene3D" id="1.25.40.10">
    <property type="entry name" value="Tetratricopeptide repeat domain"/>
    <property type="match status" value="2"/>
</dbReference>
<proteinExistence type="predicted"/>